<dbReference type="GO" id="GO:0016301">
    <property type="term" value="F:kinase activity"/>
    <property type="evidence" value="ECO:0007669"/>
    <property type="project" value="UniProtKB-KW"/>
</dbReference>
<keyword evidence="2" id="KW-0418">Kinase</keyword>
<dbReference type="Proteomes" id="UP000184997">
    <property type="component" value="Unassembled WGS sequence"/>
</dbReference>
<evidence type="ECO:0000256" key="1">
    <source>
        <dbReference type="SAM" id="MobiDB-lite"/>
    </source>
</evidence>
<proteinExistence type="predicted"/>
<dbReference type="EMBL" id="FLUK01000119">
    <property type="protein sequence ID" value="SBV87483.1"/>
    <property type="molecule type" value="Genomic_DNA"/>
</dbReference>
<evidence type="ECO:0000313" key="3">
    <source>
        <dbReference type="Proteomes" id="UP000184997"/>
    </source>
</evidence>
<reference evidence="3" key="1">
    <citation type="submission" date="2016-07" db="EMBL/GenBank/DDBJ databases">
        <authorList>
            <person name="Florea S."/>
            <person name="Webb J.S."/>
            <person name="Jaromczyk J."/>
            <person name="Schardl C.L."/>
        </authorList>
    </citation>
    <scope>NUCLEOTIDE SEQUENCE [LARGE SCALE GENOMIC DNA]</scope>
</reference>
<feature type="region of interest" description="Disordered" evidence="1">
    <location>
        <begin position="49"/>
        <end position="71"/>
    </location>
</feature>
<accession>A0A1M4J6X6</accession>
<dbReference type="AlphaFoldDB" id="A0A1M4J6X6"/>
<name>A0A1M4J6X6_9XANT</name>
<sequence length="71" mass="7631">MRVFVNEVKPGVRQAMESTLVDAANVLAQMAASDLKAVRIDSGAFARDLGAAQRRNPPARDGVALPQAQRR</sequence>
<gene>
    <name evidence="2" type="ORF">XTGNCPPB3709_1408</name>
</gene>
<keyword evidence="2" id="KW-0808">Transferase</keyword>
<organism evidence="2 3">
    <name type="scientific">Xanthomonas graminis pv. graminis</name>
    <dbReference type="NCBI Taxonomy" id="134874"/>
    <lineage>
        <taxon>Bacteria</taxon>
        <taxon>Pseudomonadati</taxon>
        <taxon>Pseudomonadota</taxon>
        <taxon>Gammaproteobacteria</taxon>
        <taxon>Lysobacterales</taxon>
        <taxon>Lysobacteraceae</taxon>
        <taxon>Xanthomonas</taxon>
        <taxon>Xanthomonas translucens group</taxon>
        <taxon>Xanthomonas graminis</taxon>
    </lineage>
</organism>
<evidence type="ECO:0000313" key="2">
    <source>
        <dbReference type="EMBL" id="SBV87483.1"/>
    </source>
</evidence>
<protein>
    <submittedName>
        <fullName evidence="2">Sensory histidine kinase CreC</fullName>
    </submittedName>
</protein>